<reference evidence="18 19" key="1">
    <citation type="submission" date="2016-12" db="EMBL/GenBank/DDBJ databases">
        <title>Isolation and genomic insights into novel planktonic Zetaproteobacteria from stratified waters of the Chesapeake Bay.</title>
        <authorList>
            <person name="McAllister S.M."/>
            <person name="Kato S."/>
            <person name="Chan C.S."/>
            <person name="Chiu B.K."/>
            <person name="Field E.K."/>
        </authorList>
    </citation>
    <scope>NUCLEOTIDE SEQUENCE [LARGE SCALE GENOMIC DNA]</scope>
    <source>
        <strain evidence="18 19">CP-8</strain>
    </source>
</reference>
<evidence type="ECO:0000256" key="10">
    <source>
        <dbReference type="ARBA" id="ARBA00022723"/>
    </source>
</evidence>
<dbReference type="EC" id="3.1.26.4" evidence="6 14"/>
<evidence type="ECO:0000256" key="6">
    <source>
        <dbReference type="ARBA" id="ARBA00012180"/>
    </source>
</evidence>
<feature type="binding site" evidence="14 15">
    <location>
        <position position="22"/>
    </location>
    <ligand>
        <name>a divalent metal cation</name>
        <dbReference type="ChEBI" id="CHEBI:60240"/>
    </ligand>
</feature>
<evidence type="ECO:0000256" key="12">
    <source>
        <dbReference type="ARBA" id="ARBA00022801"/>
    </source>
</evidence>
<evidence type="ECO:0000256" key="1">
    <source>
        <dbReference type="ARBA" id="ARBA00000077"/>
    </source>
</evidence>
<evidence type="ECO:0000256" key="8">
    <source>
        <dbReference type="ARBA" id="ARBA00022490"/>
    </source>
</evidence>
<protein>
    <recommendedName>
        <fullName evidence="7 14">Ribonuclease HII</fullName>
        <shortName evidence="14">RNase HII</shortName>
        <ecNumber evidence="6 14">3.1.26.4</ecNumber>
    </recommendedName>
</protein>
<evidence type="ECO:0000313" key="19">
    <source>
        <dbReference type="Proteomes" id="UP000231637"/>
    </source>
</evidence>
<evidence type="ECO:0000256" key="7">
    <source>
        <dbReference type="ARBA" id="ARBA00019179"/>
    </source>
</evidence>
<dbReference type="FunFam" id="3.30.420.10:FF:000006">
    <property type="entry name" value="Ribonuclease HII"/>
    <property type="match status" value="1"/>
</dbReference>
<comment type="catalytic activity">
    <reaction evidence="1 14 15 16">
        <text>Endonucleolytic cleavage to 5'-phosphomonoester.</text>
        <dbReference type="EC" id="3.1.26.4"/>
    </reaction>
</comment>
<evidence type="ECO:0000256" key="14">
    <source>
        <dbReference type="HAMAP-Rule" id="MF_00052"/>
    </source>
</evidence>
<dbReference type="InterPro" id="IPR001352">
    <property type="entry name" value="RNase_HII/HIII"/>
</dbReference>
<dbReference type="KEGG" id="mfn:Ga0123462_1674"/>
<dbReference type="Pfam" id="PF01351">
    <property type="entry name" value="RNase_HII"/>
    <property type="match status" value="1"/>
</dbReference>
<evidence type="ECO:0000256" key="3">
    <source>
        <dbReference type="ARBA" id="ARBA00004065"/>
    </source>
</evidence>
<dbReference type="Proteomes" id="UP000231637">
    <property type="component" value="Chromosome"/>
</dbReference>
<dbReference type="SUPFAM" id="SSF53098">
    <property type="entry name" value="Ribonuclease H-like"/>
    <property type="match status" value="1"/>
</dbReference>
<feature type="binding site" evidence="14 15">
    <location>
        <position position="115"/>
    </location>
    <ligand>
        <name>a divalent metal cation</name>
        <dbReference type="ChEBI" id="CHEBI:60240"/>
    </ligand>
</feature>
<dbReference type="NCBIfam" id="NF000595">
    <property type="entry name" value="PRK00015.1-3"/>
    <property type="match status" value="1"/>
</dbReference>
<dbReference type="RefSeq" id="WP_232726415.1">
    <property type="nucleotide sequence ID" value="NZ_CP018800.1"/>
</dbReference>
<dbReference type="AlphaFoldDB" id="A0A2K8LCA0"/>
<comment type="subcellular location">
    <subcellularLocation>
        <location evidence="4 14">Cytoplasm</location>
    </subcellularLocation>
</comment>
<dbReference type="PANTHER" id="PTHR10954">
    <property type="entry name" value="RIBONUCLEASE H2 SUBUNIT A"/>
    <property type="match status" value="1"/>
</dbReference>
<dbReference type="PANTHER" id="PTHR10954:SF18">
    <property type="entry name" value="RIBONUCLEASE HII"/>
    <property type="match status" value="1"/>
</dbReference>
<dbReference type="GO" id="GO:0004523">
    <property type="term" value="F:RNA-DNA hybrid ribonuclease activity"/>
    <property type="evidence" value="ECO:0007669"/>
    <property type="project" value="UniProtKB-UniRule"/>
</dbReference>
<organism evidence="18 19">
    <name type="scientific">Mariprofundus ferrinatatus</name>
    <dbReference type="NCBI Taxonomy" id="1921087"/>
    <lineage>
        <taxon>Bacteria</taxon>
        <taxon>Pseudomonadati</taxon>
        <taxon>Pseudomonadota</taxon>
        <taxon>Candidatius Mariprofundia</taxon>
        <taxon>Mariprofundales</taxon>
        <taxon>Mariprofundaceae</taxon>
        <taxon>Mariprofundus</taxon>
    </lineage>
</organism>
<keyword evidence="10 14" id="KW-0479">Metal-binding</keyword>
<comment type="cofactor">
    <cofactor evidence="14 15">
        <name>Mn(2+)</name>
        <dbReference type="ChEBI" id="CHEBI:29035"/>
    </cofactor>
    <cofactor evidence="14 15">
        <name>Mg(2+)</name>
        <dbReference type="ChEBI" id="CHEBI:18420"/>
    </cofactor>
    <text evidence="14 15">Manganese or magnesium. Binds 1 divalent metal ion per monomer in the absence of substrate. May bind a second metal ion after substrate binding.</text>
</comment>
<dbReference type="Gene3D" id="3.30.420.10">
    <property type="entry name" value="Ribonuclease H-like superfamily/Ribonuclease H"/>
    <property type="match status" value="1"/>
</dbReference>
<evidence type="ECO:0000256" key="2">
    <source>
        <dbReference type="ARBA" id="ARBA00001946"/>
    </source>
</evidence>
<gene>
    <name evidence="14" type="primary">rnhB</name>
    <name evidence="18" type="ORF">Ga0123462_1674</name>
</gene>
<accession>A0A2K8LCA0</accession>
<dbReference type="GO" id="GO:0043137">
    <property type="term" value="P:DNA replication, removal of RNA primer"/>
    <property type="evidence" value="ECO:0007669"/>
    <property type="project" value="TreeGrafter"/>
</dbReference>
<dbReference type="GO" id="GO:0005737">
    <property type="term" value="C:cytoplasm"/>
    <property type="evidence" value="ECO:0007669"/>
    <property type="project" value="UniProtKB-SubCell"/>
</dbReference>
<dbReference type="PROSITE" id="PS51975">
    <property type="entry name" value="RNASE_H_2"/>
    <property type="match status" value="1"/>
</dbReference>
<dbReference type="GO" id="GO:0006298">
    <property type="term" value="P:mismatch repair"/>
    <property type="evidence" value="ECO:0007669"/>
    <property type="project" value="TreeGrafter"/>
</dbReference>
<comment type="function">
    <text evidence="3 14 16">Endonuclease that specifically degrades the RNA of RNA-DNA hybrids.</text>
</comment>
<evidence type="ECO:0000256" key="5">
    <source>
        <dbReference type="ARBA" id="ARBA00007383"/>
    </source>
</evidence>
<dbReference type="GO" id="GO:0032299">
    <property type="term" value="C:ribonuclease H2 complex"/>
    <property type="evidence" value="ECO:0007669"/>
    <property type="project" value="TreeGrafter"/>
</dbReference>
<evidence type="ECO:0000256" key="15">
    <source>
        <dbReference type="PROSITE-ProRule" id="PRU01319"/>
    </source>
</evidence>
<evidence type="ECO:0000256" key="13">
    <source>
        <dbReference type="ARBA" id="ARBA00023211"/>
    </source>
</evidence>
<evidence type="ECO:0000259" key="17">
    <source>
        <dbReference type="PROSITE" id="PS51975"/>
    </source>
</evidence>
<dbReference type="InterPro" id="IPR024567">
    <property type="entry name" value="RNase_HII/HIII_dom"/>
</dbReference>
<dbReference type="HAMAP" id="MF_00052_B">
    <property type="entry name" value="RNase_HII_B"/>
    <property type="match status" value="1"/>
</dbReference>
<dbReference type="NCBIfam" id="NF000596">
    <property type="entry name" value="PRK00015.1-4"/>
    <property type="match status" value="1"/>
</dbReference>
<dbReference type="InterPro" id="IPR036397">
    <property type="entry name" value="RNaseH_sf"/>
</dbReference>
<feature type="domain" description="RNase H type-2" evidence="17">
    <location>
        <begin position="16"/>
        <end position="201"/>
    </location>
</feature>
<dbReference type="CDD" id="cd07182">
    <property type="entry name" value="RNase_HII_bacteria_HII_like"/>
    <property type="match status" value="1"/>
</dbReference>
<dbReference type="GO" id="GO:0030145">
    <property type="term" value="F:manganese ion binding"/>
    <property type="evidence" value="ECO:0007669"/>
    <property type="project" value="UniProtKB-UniRule"/>
</dbReference>
<keyword evidence="11 14" id="KW-0255">Endonuclease</keyword>
<dbReference type="InterPro" id="IPR022898">
    <property type="entry name" value="RNase_HII"/>
</dbReference>
<comment type="similarity">
    <text evidence="5 14 16">Belongs to the RNase HII family.</text>
</comment>
<dbReference type="GO" id="GO:0003723">
    <property type="term" value="F:RNA binding"/>
    <property type="evidence" value="ECO:0007669"/>
    <property type="project" value="UniProtKB-UniRule"/>
</dbReference>
<evidence type="ECO:0000256" key="4">
    <source>
        <dbReference type="ARBA" id="ARBA00004496"/>
    </source>
</evidence>
<evidence type="ECO:0000313" key="18">
    <source>
        <dbReference type="EMBL" id="ATX82524.1"/>
    </source>
</evidence>
<keyword evidence="8 14" id="KW-0963">Cytoplasm</keyword>
<keyword evidence="12 14" id="KW-0378">Hydrolase</keyword>
<evidence type="ECO:0000256" key="16">
    <source>
        <dbReference type="RuleBase" id="RU003515"/>
    </source>
</evidence>
<dbReference type="EMBL" id="CP018800">
    <property type="protein sequence ID" value="ATX82524.1"/>
    <property type="molecule type" value="Genomic_DNA"/>
</dbReference>
<proteinExistence type="inferred from homology"/>
<evidence type="ECO:0000256" key="11">
    <source>
        <dbReference type="ARBA" id="ARBA00022759"/>
    </source>
</evidence>
<keyword evidence="19" id="KW-1185">Reference proteome</keyword>
<sequence length="201" mass="22002">MGGPPSLDNWALFNMTLLAGVDEVGRGPLAGPVVTAAVILSPDDPYLGKYRDSKKVAEKKRLKLYHHIRRHAVAYSVTMASIEEIDELNILHATMLSMRRSVEGLSVAPSRVLVDGNRIPDLTVPAEAIVGGDDSVQEIAAASIIAKVVRDRLMQRLDYLFPGYDLSKHKGYGTKVHMDALREIGPSPVHRKSFAPIARLL</sequence>
<evidence type="ECO:0000256" key="9">
    <source>
        <dbReference type="ARBA" id="ARBA00022722"/>
    </source>
</evidence>
<name>A0A2K8LCA0_9PROT</name>
<keyword evidence="13 14" id="KW-0464">Manganese</keyword>
<feature type="binding site" evidence="14 15">
    <location>
        <position position="23"/>
    </location>
    <ligand>
        <name>a divalent metal cation</name>
        <dbReference type="ChEBI" id="CHEBI:60240"/>
    </ligand>
</feature>
<comment type="cofactor">
    <cofactor evidence="2">
        <name>Mg(2+)</name>
        <dbReference type="ChEBI" id="CHEBI:18420"/>
    </cofactor>
</comment>
<keyword evidence="9 14" id="KW-0540">Nuclease</keyword>
<dbReference type="InterPro" id="IPR012337">
    <property type="entry name" value="RNaseH-like_sf"/>
</dbReference>